<dbReference type="InterPro" id="IPR023214">
    <property type="entry name" value="HAD_sf"/>
</dbReference>
<gene>
    <name evidence="1" type="ORF">K7X08_031080</name>
</gene>
<reference evidence="2" key="1">
    <citation type="journal article" date="2023" name="Proc. Natl. Acad. Sci. U.S.A.">
        <title>Genomic and structural basis for evolution of tropane alkaloid biosynthesis.</title>
        <authorList>
            <person name="Wanga Y.-J."/>
            <person name="Taina T."/>
            <person name="Yua J.-Y."/>
            <person name="Lia J."/>
            <person name="Xua B."/>
            <person name="Chenc J."/>
            <person name="D'Auriad J.C."/>
            <person name="Huanga J.-P."/>
            <person name="Huanga S.-X."/>
        </authorList>
    </citation>
    <scope>NUCLEOTIDE SEQUENCE [LARGE SCALE GENOMIC DNA]</scope>
    <source>
        <strain evidence="2">cv. KIB-2019</strain>
    </source>
</reference>
<keyword evidence="2" id="KW-1185">Reference proteome</keyword>
<sequence>MVAVCRYGTLCIRENPGCLFIATNRDAVGHLTDLQEWPGAGCMVAAICGTTQKEPITVGKPSTFLMDFLLQKISLTEGLLDGQNQAAGACVTNESTFQDLSKEVQPEYYTKSIADILKYI</sequence>
<dbReference type="Proteomes" id="UP001152561">
    <property type="component" value="Unassembled WGS sequence"/>
</dbReference>
<dbReference type="GO" id="GO:0016791">
    <property type="term" value="F:phosphatase activity"/>
    <property type="evidence" value="ECO:0007669"/>
    <property type="project" value="TreeGrafter"/>
</dbReference>
<dbReference type="EMBL" id="JAJAGQ010000005">
    <property type="protein sequence ID" value="KAJ8562628.1"/>
    <property type="molecule type" value="Genomic_DNA"/>
</dbReference>
<dbReference type="SUPFAM" id="SSF56784">
    <property type="entry name" value="HAD-like"/>
    <property type="match status" value="1"/>
</dbReference>
<dbReference type="AlphaFoldDB" id="A0A9Q1MP06"/>
<protein>
    <submittedName>
        <fullName evidence="1">Uncharacterized protein</fullName>
    </submittedName>
</protein>
<dbReference type="PANTHER" id="PTHR19288">
    <property type="entry name" value="4-NITROPHENYLPHOSPHATASE-RELATED"/>
    <property type="match status" value="1"/>
</dbReference>
<comment type="caution">
    <text evidence="1">The sequence shown here is derived from an EMBL/GenBank/DDBJ whole genome shotgun (WGS) entry which is preliminary data.</text>
</comment>
<proteinExistence type="predicted"/>
<dbReference type="GO" id="GO:0005737">
    <property type="term" value="C:cytoplasm"/>
    <property type="evidence" value="ECO:0007669"/>
    <property type="project" value="TreeGrafter"/>
</dbReference>
<dbReference type="PANTHER" id="PTHR19288:SF75">
    <property type="entry name" value="PHOSPHOGLYCOLATE PHOSPHATASE 2"/>
    <property type="match status" value="1"/>
</dbReference>
<name>A0A9Q1MP06_9SOLA</name>
<evidence type="ECO:0000313" key="2">
    <source>
        <dbReference type="Proteomes" id="UP001152561"/>
    </source>
</evidence>
<dbReference type="OrthoDB" id="413953at2759"/>
<organism evidence="1 2">
    <name type="scientific">Anisodus acutangulus</name>
    <dbReference type="NCBI Taxonomy" id="402998"/>
    <lineage>
        <taxon>Eukaryota</taxon>
        <taxon>Viridiplantae</taxon>
        <taxon>Streptophyta</taxon>
        <taxon>Embryophyta</taxon>
        <taxon>Tracheophyta</taxon>
        <taxon>Spermatophyta</taxon>
        <taxon>Magnoliopsida</taxon>
        <taxon>eudicotyledons</taxon>
        <taxon>Gunneridae</taxon>
        <taxon>Pentapetalae</taxon>
        <taxon>asterids</taxon>
        <taxon>lamiids</taxon>
        <taxon>Solanales</taxon>
        <taxon>Solanaceae</taxon>
        <taxon>Solanoideae</taxon>
        <taxon>Hyoscyameae</taxon>
        <taxon>Anisodus</taxon>
    </lineage>
</organism>
<evidence type="ECO:0000313" key="1">
    <source>
        <dbReference type="EMBL" id="KAJ8562628.1"/>
    </source>
</evidence>
<dbReference type="InterPro" id="IPR036412">
    <property type="entry name" value="HAD-like_sf"/>
</dbReference>
<dbReference type="Gene3D" id="3.40.50.1000">
    <property type="entry name" value="HAD superfamily/HAD-like"/>
    <property type="match status" value="1"/>
</dbReference>
<accession>A0A9Q1MP06</accession>